<feature type="transmembrane region" description="Helical" evidence="1">
    <location>
        <begin position="12"/>
        <end position="30"/>
    </location>
</feature>
<accession>A0A5C5ZJ78</accession>
<evidence type="ECO:0000256" key="1">
    <source>
        <dbReference type="SAM" id="Phobius"/>
    </source>
</evidence>
<reference evidence="2 3" key="1">
    <citation type="submission" date="2019-02" db="EMBL/GenBank/DDBJ databases">
        <title>Deep-cultivation of Planctomycetes and their phenomic and genomic characterization uncovers novel biology.</title>
        <authorList>
            <person name="Wiegand S."/>
            <person name="Jogler M."/>
            <person name="Boedeker C."/>
            <person name="Pinto D."/>
            <person name="Vollmers J."/>
            <person name="Rivas-Marin E."/>
            <person name="Kohn T."/>
            <person name="Peeters S.H."/>
            <person name="Heuer A."/>
            <person name="Rast P."/>
            <person name="Oberbeckmann S."/>
            <person name="Bunk B."/>
            <person name="Jeske O."/>
            <person name="Meyerdierks A."/>
            <person name="Storesund J.E."/>
            <person name="Kallscheuer N."/>
            <person name="Luecker S."/>
            <person name="Lage O.M."/>
            <person name="Pohl T."/>
            <person name="Merkel B.J."/>
            <person name="Hornburger P."/>
            <person name="Mueller R.-W."/>
            <person name="Bruemmer F."/>
            <person name="Labrenz M."/>
            <person name="Spormann A.M."/>
            <person name="Op Den Camp H."/>
            <person name="Overmann J."/>
            <person name="Amann R."/>
            <person name="Jetten M.S.M."/>
            <person name="Mascher T."/>
            <person name="Medema M.H."/>
            <person name="Devos D.P."/>
            <person name="Kaster A.-K."/>
            <person name="Ovreas L."/>
            <person name="Rohde M."/>
            <person name="Galperin M.Y."/>
            <person name="Jogler C."/>
        </authorList>
    </citation>
    <scope>NUCLEOTIDE SEQUENCE [LARGE SCALE GENOMIC DNA]</scope>
    <source>
        <strain evidence="2 3">Mal64</strain>
    </source>
</reference>
<keyword evidence="3" id="KW-1185">Reference proteome</keyword>
<organism evidence="2 3">
    <name type="scientific">Pseudobythopirellula maris</name>
    <dbReference type="NCBI Taxonomy" id="2527991"/>
    <lineage>
        <taxon>Bacteria</taxon>
        <taxon>Pseudomonadati</taxon>
        <taxon>Planctomycetota</taxon>
        <taxon>Planctomycetia</taxon>
        <taxon>Pirellulales</taxon>
        <taxon>Lacipirellulaceae</taxon>
        <taxon>Pseudobythopirellula</taxon>
    </lineage>
</organism>
<feature type="transmembrane region" description="Helical" evidence="1">
    <location>
        <begin position="42"/>
        <end position="58"/>
    </location>
</feature>
<dbReference type="AlphaFoldDB" id="A0A5C5ZJ78"/>
<comment type="caution">
    <text evidence="2">The sequence shown here is derived from an EMBL/GenBank/DDBJ whole genome shotgun (WGS) entry which is preliminary data.</text>
</comment>
<dbReference type="Proteomes" id="UP000315440">
    <property type="component" value="Unassembled WGS sequence"/>
</dbReference>
<proteinExistence type="predicted"/>
<keyword evidence="1" id="KW-0472">Membrane</keyword>
<protein>
    <submittedName>
        <fullName evidence="2">Uncharacterized protein</fullName>
    </submittedName>
</protein>
<name>A0A5C5ZJ78_9BACT</name>
<gene>
    <name evidence="2" type="ORF">Mal64_37010</name>
</gene>
<evidence type="ECO:0000313" key="3">
    <source>
        <dbReference type="Proteomes" id="UP000315440"/>
    </source>
</evidence>
<evidence type="ECO:0000313" key="2">
    <source>
        <dbReference type="EMBL" id="TWT86871.1"/>
    </source>
</evidence>
<sequence length="136" mass="15393">MNILRIWLPFAWRWHWLVAGLFAVMVVLLGGLRSSSGSKNDWRLIFGAAAYFHVVIVRRNQIGFYRKGVAYAGRFAHWAAADWRLEESSLGTRLVPHFLSRDGAVPPPLAGWPLVPEDALPQVRTILAEKQGEEDE</sequence>
<dbReference type="EMBL" id="SJPQ01000004">
    <property type="protein sequence ID" value="TWT86871.1"/>
    <property type="molecule type" value="Genomic_DNA"/>
</dbReference>
<keyword evidence="1" id="KW-1133">Transmembrane helix</keyword>
<keyword evidence="1" id="KW-0812">Transmembrane</keyword>